<gene>
    <name evidence="4" type="ORF">RCC_02689</name>
</gene>
<feature type="chain" id="PRO_5013871340" evidence="3">
    <location>
        <begin position="18"/>
        <end position="135"/>
    </location>
</feature>
<dbReference type="Pfam" id="PF06766">
    <property type="entry name" value="Hydrophobin_2"/>
    <property type="match status" value="1"/>
</dbReference>
<evidence type="ECO:0000313" key="4">
    <source>
        <dbReference type="EMBL" id="CZT16854.1"/>
    </source>
</evidence>
<evidence type="ECO:0000313" key="5">
    <source>
        <dbReference type="Proteomes" id="UP000225277"/>
    </source>
</evidence>
<feature type="signal peptide" evidence="3">
    <location>
        <begin position="1"/>
        <end position="17"/>
    </location>
</feature>
<dbReference type="InterPro" id="IPR010636">
    <property type="entry name" value="Class_II_hydrophobin"/>
</dbReference>
<proteinExistence type="inferred from homology"/>
<sequence length="135" mass="14329">MQFIAVMVLAGSVMVAARRNITQNFGITPENAACRHPAASSAAGFLPSPSGFAKNICTVCPSPKFGYPLCCKGELDCKNPRYDPLDKLDFQMLCEEANSKARCCNKKKGGSNVKCEGMSMTVDVAAAESVGLQLS</sequence>
<keyword evidence="2" id="KW-1015">Disulfide bond</keyword>
<dbReference type="EMBL" id="FJUY01000003">
    <property type="protein sequence ID" value="CZT16854.1"/>
    <property type="molecule type" value="Genomic_DNA"/>
</dbReference>
<dbReference type="AlphaFoldDB" id="A0A2D3V2Z0"/>
<dbReference type="RefSeq" id="XP_023623747.1">
    <property type="nucleotide sequence ID" value="XM_023767979.1"/>
</dbReference>
<dbReference type="InterPro" id="IPR036686">
    <property type="entry name" value="Class_II_Hydrophobin_sf"/>
</dbReference>
<keyword evidence="3" id="KW-0732">Signal</keyword>
<organism evidence="4 5">
    <name type="scientific">Ramularia collo-cygni</name>
    <dbReference type="NCBI Taxonomy" id="112498"/>
    <lineage>
        <taxon>Eukaryota</taxon>
        <taxon>Fungi</taxon>
        <taxon>Dikarya</taxon>
        <taxon>Ascomycota</taxon>
        <taxon>Pezizomycotina</taxon>
        <taxon>Dothideomycetes</taxon>
        <taxon>Dothideomycetidae</taxon>
        <taxon>Mycosphaerellales</taxon>
        <taxon>Mycosphaerellaceae</taxon>
        <taxon>Ramularia</taxon>
    </lineage>
</organism>
<evidence type="ECO:0000256" key="3">
    <source>
        <dbReference type="SAM" id="SignalP"/>
    </source>
</evidence>
<evidence type="ECO:0000256" key="1">
    <source>
        <dbReference type="ARBA" id="ARBA00009576"/>
    </source>
</evidence>
<name>A0A2D3V2Z0_9PEZI</name>
<dbReference type="SUPFAM" id="SSF101751">
    <property type="entry name" value="Hydrophobin II, HfbII"/>
    <property type="match status" value="1"/>
</dbReference>
<keyword evidence="5" id="KW-1185">Reference proteome</keyword>
<dbReference type="Gene3D" id="3.20.120.10">
    <property type="entry name" value="Hydrophobin"/>
    <property type="match status" value="1"/>
</dbReference>
<dbReference type="GeneID" id="35597902"/>
<dbReference type="GO" id="GO:0005576">
    <property type="term" value="C:extracellular region"/>
    <property type="evidence" value="ECO:0007669"/>
    <property type="project" value="InterPro"/>
</dbReference>
<reference evidence="4 5" key="1">
    <citation type="submission" date="2016-03" db="EMBL/GenBank/DDBJ databases">
        <authorList>
            <person name="Ploux O."/>
        </authorList>
    </citation>
    <scope>NUCLEOTIDE SEQUENCE [LARGE SCALE GENOMIC DNA]</scope>
    <source>
        <strain evidence="4 5">URUG2</strain>
    </source>
</reference>
<comment type="similarity">
    <text evidence="1">Belongs to the cerato-ulmin hydrophobin family.</text>
</comment>
<evidence type="ECO:0000256" key="2">
    <source>
        <dbReference type="ARBA" id="ARBA00023157"/>
    </source>
</evidence>
<protein>
    <submittedName>
        <fullName evidence="4">Uncharacterized protein</fullName>
    </submittedName>
</protein>
<dbReference type="Proteomes" id="UP000225277">
    <property type="component" value="Unassembled WGS sequence"/>
</dbReference>
<accession>A0A2D3V2Z0</accession>